<dbReference type="SUPFAM" id="SSF51197">
    <property type="entry name" value="Clavaminate synthase-like"/>
    <property type="match status" value="1"/>
</dbReference>
<gene>
    <name evidence="3" type="ORF">SARC_11416</name>
</gene>
<evidence type="ECO:0000256" key="1">
    <source>
        <dbReference type="SAM" id="MobiDB-lite"/>
    </source>
</evidence>
<dbReference type="PANTHER" id="PTHR12461">
    <property type="entry name" value="HYPOXIA-INDUCIBLE FACTOR 1 ALPHA INHIBITOR-RELATED"/>
    <property type="match status" value="1"/>
</dbReference>
<evidence type="ECO:0000313" key="4">
    <source>
        <dbReference type="Proteomes" id="UP000054560"/>
    </source>
</evidence>
<dbReference type="eggNOG" id="KOG2132">
    <property type="taxonomic scope" value="Eukaryota"/>
</dbReference>
<keyword evidence="4" id="KW-1185">Reference proteome</keyword>
<name>A0A0L0FJ98_9EUKA</name>
<feature type="non-terminal residue" evidence="3">
    <location>
        <position position="337"/>
    </location>
</feature>
<dbReference type="Gene3D" id="2.60.120.650">
    <property type="entry name" value="Cupin"/>
    <property type="match status" value="1"/>
</dbReference>
<sequence length="337" mass="37316">MVSLLEVVLNPSDAYSDERTDTNTDHCSRHTQARTDSPTHLDTSMDSSTGEGVGRDTLGTPSAGSYKPPIYPGAVTDIPTINCEEFTMTKFYSEYLSAGRPVIVKGHLHHAQWEGLKVLSDLEEMKLRYGHRTVPIEGDTCAHVEEADQATDMKQKGGSGKLKTILFSQFIDDHLKPSQDWCDHQADVQNPAQAGPGAKKQVHTFPHVGYISQHNLFQQIRPMQDLFSVPMYTNLGSLKMVNAWCGTVGTVTALHTDEDNNFLAQIAGYKYIKIFSPADTELLYARAHPRATADNPLNNFSPIDVRDPDLQNHPLYRDARGLHAVLGPGDMLFLPKS</sequence>
<dbReference type="InterPro" id="IPR041667">
    <property type="entry name" value="Cupin_8"/>
</dbReference>
<proteinExistence type="predicted"/>
<evidence type="ECO:0000259" key="2">
    <source>
        <dbReference type="PROSITE" id="PS51184"/>
    </source>
</evidence>
<evidence type="ECO:0000313" key="3">
    <source>
        <dbReference type="EMBL" id="KNC76073.1"/>
    </source>
</evidence>
<dbReference type="AlphaFoldDB" id="A0A0L0FJ98"/>
<dbReference type="STRING" id="667725.A0A0L0FJ98"/>
<feature type="compositionally biased region" description="Polar residues" evidence="1">
    <location>
        <begin position="34"/>
        <end position="50"/>
    </location>
</feature>
<dbReference type="Pfam" id="PF13621">
    <property type="entry name" value="Cupin_8"/>
    <property type="match status" value="1"/>
</dbReference>
<organism evidence="3 4">
    <name type="scientific">Sphaeroforma arctica JP610</name>
    <dbReference type="NCBI Taxonomy" id="667725"/>
    <lineage>
        <taxon>Eukaryota</taxon>
        <taxon>Ichthyosporea</taxon>
        <taxon>Ichthyophonida</taxon>
        <taxon>Sphaeroforma</taxon>
    </lineage>
</organism>
<dbReference type="PANTHER" id="PTHR12461:SF105">
    <property type="entry name" value="HYPOXIA-INDUCIBLE FACTOR 1-ALPHA INHIBITOR"/>
    <property type="match status" value="1"/>
</dbReference>
<dbReference type="PROSITE" id="PS51184">
    <property type="entry name" value="JMJC"/>
    <property type="match status" value="1"/>
</dbReference>
<dbReference type="OrthoDB" id="47172at2759"/>
<protein>
    <recommendedName>
        <fullName evidence="2">JmjC domain-containing protein</fullName>
    </recommendedName>
</protein>
<feature type="region of interest" description="Disordered" evidence="1">
    <location>
        <begin position="9"/>
        <end position="67"/>
    </location>
</feature>
<dbReference type="EMBL" id="KQ243271">
    <property type="protein sequence ID" value="KNC76073.1"/>
    <property type="molecule type" value="Genomic_DNA"/>
</dbReference>
<feature type="domain" description="JmjC" evidence="2">
    <location>
        <begin position="218"/>
        <end position="337"/>
    </location>
</feature>
<accession>A0A0L0FJ98</accession>
<dbReference type="InterPro" id="IPR003347">
    <property type="entry name" value="JmjC_dom"/>
</dbReference>
<reference evidence="3 4" key="1">
    <citation type="submission" date="2011-02" db="EMBL/GenBank/DDBJ databases">
        <title>The Genome Sequence of Sphaeroforma arctica JP610.</title>
        <authorList>
            <consortium name="The Broad Institute Genome Sequencing Platform"/>
            <person name="Russ C."/>
            <person name="Cuomo C."/>
            <person name="Young S.K."/>
            <person name="Zeng Q."/>
            <person name="Gargeya S."/>
            <person name="Alvarado L."/>
            <person name="Berlin A."/>
            <person name="Chapman S.B."/>
            <person name="Chen Z."/>
            <person name="Freedman E."/>
            <person name="Gellesch M."/>
            <person name="Goldberg J."/>
            <person name="Griggs A."/>
            <person name="Gujja S."/>
            <person name="Heilman E."/>
            <person name="Heiman D."/>
            <person name="Howarth C."/>
            <person name="Mehta T."/>
            <person name="Neiman D."/>
            <person name="Pearson M."/>
            <person name="Roberts A."/>
            <person name="Saif S."/>
            <person name="Shea T."/>
            <person name="Shenoy N."/>
            <person name="Sisk P."/>
            <person name="Stolte C."/>
            <person name="Sykes S."/>
            <person name="White J."/>
            <person name="Yandava C."/>
            <person name="Burger G."/>
            <person name="Gray M.W."/>
            <person name="Holland P.W.H."/>
            <person name="King N."/>
            <person name="Lang F.B.F."/>
            <person name="Roger A.J."/>
            <person name="Ruiz-Trillo I."/>
            <person name="Haas B."/>
            <person name="Nusbaum C."/>
            <person name="Birren B."/>
        </authorList>
    </citation>
    <scope>NUCLEOTIDE SEQUENCE [LARGE SCALE GENOMIC DNA]</scope>
    <source>
        <strain evidence="3 4">JP610</strain>
    </source>
</reference>
<dbReference type="Proteomes" id="UP000054560">
    <property type="component" value="Unassembled WGS sequence"/>
</dbReference>
<dbReference type="RefSeq" id="XP_014149975.1">
    <property type="nucleotide sequence ID" value="XM_014294500.1"/>
</dbReference>
<feature type="compositionally biased region" description="Basic and acidic residues" evidence="1">
    <location>
        <begin position="16"/>
        <end position="28"/>
    </location>
</feature>
<dbReference type="GeneID" id="25911920"/>